<reference evidence="1" key="1">
    <citation type="journal article" date="2014" name="Int. J. Syst. Evol. Microbiol.">
        <title>Complete genome sequence of Corynebacterium casei LMG S-19264T (=DSM 44701T), isolated from a smear-ripened cheese.</title>
        <authorList>
            <consortium name="US DOE Joint Genome Institute (JGI-PGF)"/>
            <person name="Walter F."/>
            <person name="Albersmeier A."/>
            <person name="Kalinowski J."/>
            <person name="Ruckert C."/>
        </authorList>
    </citation>
    <scope>NUCLEOTIDE SEQUENCE</scope>
    <source>
        <strain evidence="1">JCM 4434</strain>
    </source>
</reference>
<accession>A0A8H9HSU7</accession>
<reference evidence="1" key="2">
    <citation type="submission" date="2020-09" db="EMBL/GenBank/DDBJ databases">
        <authorList>
            <person name="Sun Q."/>
            <person name="Ohkuma M."/>
        </authorList>
    </citation>
    <scope>NUCLEOTIDE SEQUENCE</scope>
    <source>
        <strain evidence="1">JCM 4434</strain>
    </source>
</reference>
<evidence type="ECO:0000313" key="1">
    <source>
        <dbReference type="EMBL" id="GGU86285.1"/>
    </source>
</evidence>
<evidence type="ECO:0000313" key="2">
    <source>
        <dbReference type="Proteomes" id="UP000610124"/>
    </source>
</evidence>
<dbReference type="AlphaFoldDB" id="A0A8H9HSU7"/>
<organism evidence="1 2">
    <name type="scientific">Kitasatospora aureofaciens</name>
    <name type="common">Streptomyces aureofaciens</name>
    <dbReference type="NCBI Taxonomy" id="1894"/>
    <lineage>
        <taxon>Bacteria</taxon>
        <taxon>Bacillati</taxon>
        <taxon>Actinomycetota</taxon>
        <taxon>Actinomycetes</taxon>
        <taxon>Kitasatosporales</taxon>
        <taxon>Streptomycetaceae</taxon>
        <taxon>Kitasatospora</taxon>
    </lineage>
</organism>
<name>A0A8H9HSU7_KITAU</name>
<protein>
    <submittedName>
        <fullName evidence="1">Uncharacterized protein</fullName>
    </submittedName>
</protein>
<gene>
    <name evidence="1" type="ORF">GCM10010502_43070</name>
</gene>
<dbReference type="RefSeq" id="WP_157846559.1">
    <property type="nucleotide sequence ID" value="NZ_BMUB01000010.1"/>
</dbReference>
<sequence length="58" mass="6546">MRRADFSLRLEPERLARLQVRLKELLDELTAEGPSTADDAVDVTLFTLLYGLRPGTES</sequence>
<dbReference type="Proteomes" id="UP000610124">
    <property type="component" value="Unassembled WGS sequence"/>
</dbReference>
<dbReference type="EMBL" id="BMUB01000010">
    <property type="protein sequence ID" value="GGU86285.1"/>
    <property type="molecule type" value="Genomic_DNA"/>
</dbReference>
<proteinExistence type="predicted"/>
<dbReference type="GeneID" id="97487337"/>
<comment type="caution">
    <text evidence="1">The sequence shown here is derived from an EMBL/GenBank/DDBJ whole genome shotgun (WGS) entry which is preliminary data.</text>
</comment>